<proteinExistence type="predicted"/>
<reference evidence="1 2" key="1">
    <citation type="submission" date="2018-10" db="EMBL/GenBank/DDBJ databases">
        <title>Bacillus Keqinensis sp. nov., a moderately halophilic bacterium isolated from a saline-alkaline lake.</title>
        <authorList>
            <person name="Wang H."/>
        </authorList>
    </citation>
    <scope>NUCLEOTIDE SEQUENCE [LARGE SCALE GENOMIC DNA]</scope>
    <source>
        <strain evidence="1 2">KQ-3</strain>
    </source>
</reference>
<keyword evidence="2" id="KW-1185">Reference proteome</keyword>
<dbReference type="Proteomes" id="UP000278746">
    <property type="component" value="Unassembled WGS sequence"/>
</dbReference>
<accession>A0A3M7TQB4</accession>
<evidence type="ECO:0000313" key="2">
    <source>
        <dbReference type="Proteomes" id="UP000278746"/>
    </source>
</evidence>
<dbReference type="EMBL" id="RHIB01000002">
    <property type="protein sequence ID" value="RNA67601.1"/>
    <property type="molecule type" value="Genomic_DNA"/>
</dbReference>
<sequence>MFFRKLKEKKTLDFSHIECPNCENTKSVDKWNTIAKDTYGPDSPDVRVASLDKKISFPFQCPDCYMAFSAHQLKFTKKDMPSTNSNSKAEVSEA</sequence>
<protein>
    <submittedName>
        <fullName evidence="1">Uncharacterized protein</fullName>
    </submittedName>
</protein>
<organism evidence="1 2">
    <name type="scientific">Alteribacter keqinensis</name>
    <dbReference type="NCBI Taxonomy" id="2483800"/>
    <lineage>
        <taxon>Bacteria</taxon>
        <taxon>Bacillati</taxon>
        <taxon>Bacillota</taxon>
        <taxon>Bacilli</taxon>
        <taxon>Bacillales</taxon>
        <taxon>Bacillaceae</taxon>
        <taxon>Alteribacter</taxon>
    </lineage>
</organism>
<comment type="caution">
    <text evidence="1">The sequence shown here is derived from an EMBL/GenBank/DDBJ whole genome shotgun (WGS) entry which is preliminary data.</text>
</comment>
<dbReference type="OrthoDB" id="2926828at2"/>
<gene>
    <name evidence="1" type="ORF">EBO34_12820</name>
</gene>
<dbReference type="AlphaFoldDB" id="A0A3M7TQB4"/>
<evidence type="ECO:0000313" key="1">
    <source>
        <dbReference type="EMBL" id="RNA67601.1"/>
    </source>
</evidence>
<name>A0A3M7TQB4_9BACI</name>